<organism evidence="3 4">
    <name type="scientific">Tetracentron sinense</name>
    <name type="common">Spur-leaf</name>
    <dbReference type="NCBI Taxonomy" id="13715"/>
    <lineage>
        <taxon>Eukaryota</taxon>
        <taxon>Viridiplantae</taxon>
        <taxon>Streptophyta</taxon>
        <taxon>Embryophyta</taxon>
        <taxon>Tracheophyta</taxon>
        <taxon>Spermatophyta</taxon>
        <taxon>Magnoliopsida</taxon>
        <taxon>Trochodendrales</taxon>
        <taxon>Trochodendraceae</taxon>
        <taxon>Tetracentron</taxon>
    </lineage>
</organism>
<feature type="transmembrane region" description="Helical" evidence="1">
    <location>
        <begin position="43"/>
        <end position="65"/>
    </location>
</feature>
<feature type="domain" description="HAT C-terminal dimerisation" evidence="2">
    <location>
        <begin position="42"/>
        <end position="99"/>
    </location>
</feature>
<dbReference type="PANTHER" id="PTHR11697">
    <property type="entry name" value="GENERAL TRANSCRIPTION FACTOR 2-RELATED ZINC FINGER PROTEIN"/>
    <property type="match status" value="1"/>
</dbReference>
<protein>
    <recommendedName>
        <fullName evidence="2">HAT C-terminal dimerisation domain-containing protein</fullName>
    </recommendedName>
</protein>
<dbReference type="EMBL" id="JABCRI010000006">
    <property type="protein sequence ID" value="KAF8404898.1"/>
    <property type="molecule type" value="Genomic_DNA"/>
</dbReference>
<evidence type="ECO:0000313" key="3">
    <source>
        <dbReference type="EMBL" id="KAF8404898.1"/>
    </source>
</evidence>
<evidence type="ECO:0000313" key="4">
    <source>
        <dbReference type="Proteomes" id="UP000655225"/>
    </source>
</evidence>
<evidence type="ECO:0000259" key="2">
    <source>
        <dbReference type="Pfam" id="PF05699"/>
    </source>
</evidence>
<keyword evidence="1" id="KW-0812">Transmembrane</keyword>
<dbReference type="GO" id="GO:0046983">
    <property type="term" value="F:protein dimerization activity"/>
    <property type="evidence" value="ECO:0007669"/>
    <property type="project" value="InterPro"/>
</dbReference>
<reference evidence="3 4" key="1">
    <citation type="submission" date="2020-04" db="EMBL/GenBank/DDBJ databases">
        <title>Plant Genome Project.</title>
        <authorList>
            <person name="Zhang R.-G."/>
        </authorList>
    </citation>
    <scope>NUCLEOTIDE SEQUENCE [LARGE SCALE GENOMIC DNA]</scope>
    <source>
        <strain evidence="3">YNK0</strain>
        <tissue evidence="3">Leaf</tissue>
    </source>
</reference>
<keyword evidence="1" id="KW-1133">Transmembrane helix</keyword>
<dbReference type="AlphaFoldDB" id="A0A835DHU1"/>
<comment type="caution">
    <text evidence="3">The sequence shown here is derived from an EMBL/GenBank/DDBJ whole genome shotgun (WGS) entry which is preliminary data.</text>
</comment>
<keyword evidence="4" id="KW-1185">Reference proteome</keyword>
<name>A0A835DHU1_TETSI</name>
<keyword evidence="1" id="KW-0472">Membrane</keyword>
<dbReference type="OMA" id="RIMRCAN"/>
<gene>
    <name evidence="3" type="ORF">HHK36_009793</name>
</gene>
<dbReference type="InterPro" id="IPR055298">
    <property type="entry name" value="AtLOH3-like"/>
</dbReference>
<dbReference type="OrthoDB" id="1728517at2759"/>
<dbReference type="InterPro" id="IPR008906">
    <property type="entry name" value="HATC_C_dom"/>
</dbReference>
<accession>A0A835DHU1</accession>
<dbReference type="Proteomes" id="UP000655225">
    <property type="component" value="Unassembled WGS sequence"/>
</dbReference>
<evidence type="ECO:0000256" key="1">
    <source>
        <dbReference type="SAM" id="Phobius"/>
    </source>
</evidence>
<dbReference type="Pfam" id="PF05699">
    <property type="entry name" value="Dimer_Tnp_hAT"/>
    <property type="match status" value="1"/>
</dbReference>
<dbReference type="PANTHER" id="PTHR11697:SF230">
    <property type="entry name" value="ZINC FINGER, MYM DOMAIN CONTAINING 1"/>
    <property type="match status" value="1"/>
</dbReference>
<proteinExistence type="predicted"/>
<sequence length="119" mass="14033">MDLLALDNQLETYIIDMRSTNEFSELKGISDFAEKMVKIKKDLVYPLVYLLVTLALILPVVTTTVDRTFFAMKIVKNGLRNRMRDEWMNDCLVTYIQKDIFNSIDDETIIQRFQNMKTR</sequence>